<dbReference type="RefSeq" id="XP_009015961.1">
    <property type="nucleotide sequence ID" value="XM_009017713.1"/>
</dbReference>
<dbReference type="FunCoup" id="T1EGZ4">
    <property type="interactions" value="1813"/>
</dbReference>
<dbReference type="GO" id="GO:0003746">
    <property type="term" value="F:translation elongation factor activity"/>
    <property type="evidence" value="ECO:0000318"/>
    <property type="project" value="GO_Central"/>
</dbReference>
<keyword evidence="3 5" id="KW-0648">Protein biosynthesis</keyword>
<dbReference type="InterPro" id="IPR001816">
    <property type="entry name" value="Transl_elong_EFTs/EF1B"/>
</dbReference>
<evidence type="ECO:0000259" key="6">
    <source>
        <dbReference type="Pfam" id="PF00889"/>
    </source>
</evidence>
<dbReference type="Gene3D" id="1.10.8.10">
    <property type="entry name" value="DNA helicase RuvA subunit, C-terminal domain"/>
    <property type="match status" value="1"/>
</dbReference>
<dbReference type="InterPro" id="IPR014039">
    <property type="entry name" value="Transl_elong_EFTs/EF1B_dimer"/>
</dbReference>
<dbReference type="PANTHER" id="PTHR11741">
    <property type="entry name" value="ELONGATION FACTOR TS"/>
    <property type="match status" value="1"/>
</dbReference>
<organism evidence="8 9">
    <name type="scientific">Helobdella robusta</name>
    <name type="common">Californian leech</name>
    <dbReference type="NCBI Taxonomy" id="6412"/>
    <lineage>
        <taxon>Eukaryota</taxon>
        <taxon>Metazoa</taxon>
        <taxon>Spiralia</taxon>
        <taxon>Lophotrochozoa</taxon>
        <taxon>Annelida</taxon>
        <taxon>Clitellata</taxon>
        <taxon>Hirudinea</taxon>
        <taxon>Rhynchobdellida</taxon>
        <taxon>Glossiphoniidae</taxon>
        <taxon>Helobdella</taxon>
    </lineage>
</organism>
<name>T1EGZ4_HELRO</name>
<dbReference type="Proteomes" id="UP000015101">
    <property type="component" value="Unassembled WGS sequence"/>
</dbReference>
<dbReference type="AlphaFoldDB" id="T1EGZ4"/>
<dbReference type="EMBL" id="AMQM01000654">
    <property type="status" value="NOT_ANNOTATED_CDS"/>
    <property type="molecule type" value="Genomic_DNA"/>
</dbReference>
<comment type="function">
    <text evidence="5">Associates with the EF-Tu.GDP complex and induces the exchange of GDP to GTP. It remains bound to the aminoacyl-tRNA.EF-Tu.GTP complex up to the GTP hydrolysis stage on the ribosome.</text>
</comment>
<dbReference type="FunFam" id="3.30.479.20:FF:000034">
    <property type="entry name" value="Elongation factor Ts, mitochondrial"/>
    <property type="match status" value="1"/>
</dbReference>
<dbReference type="InterPro" id="IPR036402">
    <property type="entry name" value="EF-Ts_dimer_sf"/>
</dbReference>
<dbReference type="EMBL" id="KB096324">
    <property type="protein sequence ID" value="ESO06593.1"/>
    <property type="molecule type" value="Genomic_DNA"/>
</dbReference>
<dbReference type="OMA" id="QEYMLDD"/>
<dbReference type="HOGENOM" id="CLU_047155_4_0_1"/>
<dbReference type="InterPro" id="IPR018101">
    <property type="entry name" value="Transl_elong_Ts_CS"/>
</dbReference>
<dbReference type="SUPFAM" id="SSF46934">
    <property type="entry name" value="UBA-like"/>
    <property type="match status" value="1"/>
</dbReference>
<reference evidence="8" key="3">
    <citation type="submission" date="2015-06" db="UniProtKB">
        <authorList>
            <consortium name="EnsemblMetazoa"/>
        </authorList>
    </citation>
    <scope>IDENTIFICATION</scope>
</reference>
<dbReference type="SUPFAM" id="SSF54713">
    <property type="entry name" value="Elongation factor Ts (EF-Ts), dimerisation domain"/>
    <property type="match status" value="1"/>
</dbReference>
<dbReference type="STRING" id="6412.T1EGZ4"/>
<evidence type="ECO:0000313" key="8">
    <source>
        <dbReference type="EnsemblMetazoa" id="HelroP123857"/>
    </source>
</evidence>
<evidence type="ECO:0000256" key="3">
    <source>
        <dbReference type="ARBA" id="ARBA00022917"/>
    </source>
</evidence>
<dbReference type="CDD" id="cd14275">
    <property type="entry name" value="UBA_EF-Ts"/>
    <property type="match status" value="1"/>
</dbReference>
<evidence type="ECO:0000256" key="2">
    <source>
        <dbReference type="ARBA" id="ARBA00022768"/>
    </source>
</evidence>
<proteinExistence type="inferred from homology"/>
<dbReference type="KEGG" id="hro:HELRODRAFT_123857"/>
<accession>T1EGZ4</accession>
<dbReference type="HAMAP" id="MF_00050">
    <property type="entry name" value="EF_Ts"/>
    <property type="match status" value="1"/>
</dbReference>
<dbReference type="Gene3D" id="3.30.479.20">
    <property type="entry name" value="Elongation factor Ts, dimerisation domain"/>
    <property type="match status" value="2"/>
</dbReference>
<sequence>LHTTAVQYAVVDKQLLSKLRKSTGFSFVNCRKALEKFDNDLKQAEKWLKDEAQKEGWAKASKLQGRPMSQGLIGLVVKDNIASLVEVNCETDFVARNLKFQSFVAAVSDGVLQHGKSVSSNKVVSFSLYFLWDLFQLVMINEKTVSDLTALEVGNLGENILVRRGVVMRPDKQLGQYLSYYIHTTGPKIQQSSGHCLLGKYGALVILFMEKKILTKEELGRQLCQHIVGMNPKCIGYDTSNSTNPKIPEPDDEVRMIYQEYMLDTNYKVIDVLDHNNVTIVDYVRIECGEDIEKEKEVD</sequence>
<dbReference type="PROSITE" id="PS01127">
    <property type="entry name" value="EF_TS_2"/>
    <property type="match status" value="1"/>
</dbReference>
<evidence type="ECO:0000256" key="5">
    <source>
        <dbReference type="HAMAP-Rule" id="MF_03135"/>
    </source>
</evidence>
<evidence type="ECO:0000256" key="4">
    <source>
        <dbReference type="ARBA" id="ARBA00023128"/>
    </source>
</evidence>
<dbReference type="GO" id="GO:0070125">
    <property type="term" value="P:mitochondrial translational elongation"/>
    <property type="evidence" value="ECO:0000318"/>
    <property type="project" value="GO_Central"/>
</dbReference>
<comment type="similarity">
    <text evidence="1 5">Belongs to the EF-Ts family.</text>
</comment>
<dbReference type="FunFam" id="1.10.8.10:FF:000031">
    <property type="entry name" value="Elongation factor Ts, mitochondrial"/>
    <property type="match status" value="1"/>
</dbReference>
<dbReference type="PANTHER" id="PTHR11741:SF0">
    <property type="entry name" value="ELONGATION FACTOR TS, MITOCHONDRIAL"/>
    <property type="match status" value="1"/>
</dbReference>
<evidence type="ECO:0000256" key="1">
    <source>
        <dbReference type="ARBA" id="ARBA00005532"/>
    </source>
</evidence>
<dbReference type="Pfam" id="PF00889">
    <property type="entry name" value="EF_TS"/>
    <property type="match status" value="1"/>
</dbReference>
<dbReference type="InterPro" id="IPR009060">
    <property type="entry name" value="UBA-like_sf"/>
</dbReference>
<keyword evidence="2 5" id="KW-0251">Elongation factor</keyword>
<reference evidence="9" key="1">
    <citation type="submission" date="2012-12" db="EMBL/GenBank/DDBJ databases">
        <authorList>
            <person name="Hellsten U."/>
            <person name="Grimwood J."/>
            <person name="Chapman J.A."/>
            <person name="Shapiro H."/>
            <person name="Aerts A."/>
            <person name="Otillar R.P."/>
            <person name="Terry A.Y."/>
            <person name="Boore J.L."/>
            <person name="Simakov O."/>
            <person name="Marletaz F."/>
            <person name="Cho S.-J."/>
            <person name="Edsinger-Gonzales E."/>
            <person name="Havlak P."/>
            <person name="Kuo D.-H."/>
            <person name="Larsson T."/>
            <person name="Lv J."/>
            <person name="Arendt D."/>
            <person name="Savage R."/>
            <person name="Osoegawa K."/>
            <person name="de Jong P."/>
            <person name="Lindberg D.R."/>
            <person name="Seaver E.C."/>
            <person name="Weisblat D.A."/>
            <person name="Putnam N.H."/>
            <person name="Grigoriev I.V."/>
            <person name="Rokhsar D.S."/>
        </authorList>
    </citation>
    <scope>NUCLEOTIDE SEQUENCE</scope>
</reference>
<gene>
    <name evidence="8" type="primary">20195844</name>
    <name evidence="7" type="ORF">HELRODRAFT_123857</name>
</gene>
<comment type="subcellular location">
    <subcellularLocation>
        <location evidence="5">Mitochondrion</location>
    </subcellularLocation>
</comment>
<dbReference type="OrthoDB" id="277235at2759"/>
<reference evidence="7 9" key="2">
    <citation type="journal article" date="2013" name="Nature">
        <title>Insights into bilaterian evolution from three spiralian genomes.</title>
        <authorList>
            <person name="Simakov O."/>
            <person name="Marletaz F."/>
            <person name="Cho S.J."/>
            <person name="Edsinger-Gonzales E."/>
            <person name="Havlak P."/>
            <person name="Hellsten U."/>
            <person name="Kuo D.H."/>
            <person name="Larsson T."/>
            <person name="Lv J."/>
            <person name="Arendt D."/>
            <person name="Savage R."/>
            <person name="Osoegawa K."/>
            <person name="de Jong P."/>
            <person name="Grimwood J."/>
            <person name="Chapman J.A."/>
            <person name="Shapiro H."/>
            <person name="Aerts A."/>
            <person name="Otillar R.P."/>
            <person name="Terry A.Y."/>
            <person name="Boore J.L."/>
            <person name="Grigoriev I.V."/>
            <person name="Lindberg D.R."/>
            <person name="Seaver E.C."/>
            <person name="Weisblat D.A."/>
            <person name="Putnam N.H."/>
            <person name="Rokhsar D.S."/>
        </authorList>
    </citation>
    <scope>NUCLEOTIDE SEQUENCE</scope>
</reference>
<dbReference type="EnsemblMetazoa" id="HelroT123857">
    <property type="protein sequence ID" value="HelroP123857"/>
    <property type="gene ID" value="HelroG123857"/>
</dbReference>
<protein>
    <recommendedName>
        <fullName evidence="5">Elongation factor Ts, mitochondrial</fullName>
        <shortName evidence="5">EF-Ts</shortName>
        <shortName evidence="5">EF-TsMt</shortName>
    </recommendedName>
</protein>
<keyword evidence="9" id="KW-1185">Reference proteome</keyword>
<dbReference type="eggNOG" id="KOG1071">
    <property type="taxonomic scope" value="Eukaryota"/>
</dbReference>
<evidence type="ECO:0000313" key="9">
    <source>
        <dbReference type="Proteomes" id="UP000015101"/>
    </source>
</evidence>
<feature type="domain" description="Translation elongation factor EFTs/EF1B dimerisation" evidence="6">
    <location>
        <begin position="82"/>
        <end position="238"/>
    </location>
</feature>
<dbReference type="CTD" id="20195844"/>
<dbReference type="Pfam" id="PF25025">
    <property type="entry name" value="EF-Ts_N"/>
    <property type="match status" value="1"/>
</dbReference>
<dbReference type="InParanoid" id="T1EGZ4"/>
<evidence type="ECO:0000313" key="7">
    <source>
        <dbReference type="EMBL" id="ESO06593.1"/>
    </source>
</evidence>
<dbReference type="GeneID" id="20195844"/>
<dbReference type="GO" id="GO:0005739">
    <property type="term" value="C:mitochondrion"/>
    <property type="evidence" value="ECO:0007669"/>
    <property type="project" value="UniProtKB-SubCell"/>
</dbReference>
<keyword evidence="4 5" id="KW-0496">Mitochondrion</keyword>